<accession>A0A2B7XVY5</accession>
<dbReference type="EMBL" id="PDNA01000107">
    <property type="protein sequence ID" value="PGH13170.1"/>
    <property type="molecule type" value="Genomic_DNA"/>
</dbReference>
<dbReference type="STRING" id="1447883.A0A2B7XVY5"/>
<name>A0A2B7XVY5_POLH7</name>
<evidence type="ECO:0000313" key="1">
    <source>
        <dbReference type="EMBL" id="PGH13170.1"/>
    </source>
</evidence>
<keyword evidence="2" id="KW-1185">Reference proteome</keyword>
<sequence length="180" mass="20736">MYDAEKNGLSSRLTLFSGDTDGHVHEYIYNDEDESWSDGFTFPSSNGYGGASAWSQDSCLTTMYLFMLSESQMIYFWHYDYNETEEKKDTENGPWHLGPTNHTAVMANASMCADGRIQETNSTTVVDVDSMRWHTTYDISDNAVMENSALSCWYLFPSEHEEDEKRMMFQVFIKRRVVGL</sequence>
<comment type="caution">
    <text evidence="1">The sequence shown here is derived from an EMBL/GenBank/DDBJ whole genome shotgun (WGS) entry which is preliminary data.</text>
</comment>
<gene>
    <name evidence="1" type="ORF">AJ80_06416</name>
</gene>
<evidence type="ECO:0000313" key="2">
    <source>
        <dbReference type="Proteomes" id="UP000224634"/>
    </source>
</evidence>
<dbReference type="Gene3D" id="2.120.10.70">
    <property type="entry name" value="Fucose-specific lectin"/>
    <property type="match status" value="1"/>
</dbReference>
<protein>
    <recommendedName>
        <fullName evidence="3">Fucose-specific lectin</fullName>
    </recommendedName>
</protein>
<proteinExistence type="predicted"/>
<evidence type="ECO:0008006" key="3">
    <source>
        <dbReference type="Google" id="ProtNLM"/>
    </source>
</evidence>
<organism evidence="1 2">
    <name type="scientific">Polytolypa hystricis (strain UAMH7299)</name>
    <dbReference type="NCBI Taxonomy" id="1447883"/>
    <lineage>
        <taxon>Eukaryota</taxon>
        <taxon>Fungi</taxon>
        <taxon>Dikarya</taxon>
        <taxon>Ascomycota</taxon>
        <taxon>Pezizomycotina</taxon>
        <taxon>Eurotiomycetes</taxon>
        <taxon>Eurotiomycetidae</taxon>
        <taxon>Onygenales</taxon>
        <taxon>Onygenales incertae sedis</taxon>
        <taxon>Polytolypa</taxon>
    </lineage>
</organism>
<dbReference type="Proteomes" id="UP000224634">
    <property type="component" value="Unassembled WGS sequence"/>
</dbReference>
<reference evidence="1 2" key="1">
    <citation type="submission" date="2017-10" db="EMBL/GenBank/DDBJ databases">
        <title>Comparative genomics in systemic dimorphic fungi from Ajellomycetaceae.</title>
        <authorList>
            <person name="Munoz J.F."/>
            <person name="Mcewen J.G."/>
            <person name="Clay O.K."/>
            <person name="Cuomo C.A."/>
        </authorList>
    </citation>
    <scope>NUCLEOTIDE SEQUENCE [LARGE SCALE GENOMIC DNA]</scope>
    <source>
        <strain evidence="1 2">UAMH7299</strain>
    </source>
</reference>
<dbReference type="AlphaFoldDB" id="A0A2B7XVY5"/>
<dbReference type="SUPFAM" id="SSF89372">
    <property type="entry name" value="Fucose-specific lectin"/>
    <property type="match status" value="1"/>
</dbReference>
<dbReference type="OrthoDB" id="4187517at2759"/>